<gene>
    <name evidence="2" type="ORF">TNIN_199221</name>
</gene>
<dbReference type="OrthoDB" id="10577932at2759"/>
<keyword evidence="3" id="KW-1185">Reference proteome</keyword>
<dbReference type="AlphaFoldDB" id="A0A8X6XU06"/>
<feature type="region of interest" description="Disordered" evidence="1">
    <location>
        <begin position="27"/>
        <end position="55"/>
    </location>
</feature>
<organism evidence="2 3">
    <name type="scientific">Trichonephila inaurata madagascariensis</name>
    <dbReference type="NCBI Taxonomy" id="2747483"/>
    <lineage>
        <taxon>Eukaryota</taxon>
        <taxon>Metazoa</taxon>
        <taxon>Ecdysozoa</taxon>
        <taxon>Arthropoda</taxon>
        <taxon>Chelicerata</taxon>
        <taxon>Arachnida</taxon>
        <taxon>Araneae</taxon>
        <taxon>Araneomorphae</taxon>
        <taxon>Entelegynae</taxon>
        <taxon>Araneoidea</taxon>
        <taxon>Nephilidae</taxon>
        <taxon>Trichonephila</taxon>
        <taxon>Trichonephila inaurata</taxon>
    </lineage>
</organism>
<name>A0A8X6XU06_9ARAC</name>
<reference evidence="2" key="1">
    <citation type="submission" date="2020-08" db="EMBL/GenBank/DDBJ databases">
        <title>Multicomponent nature underlies the extraordinary mechanical properties of spider dragline silk.</title>
        <authorList>
            <person name="Kono N."/>
            <person name="Nakamura H."/>
            <person name="Mori M."/>
            <person name="Yoshida Y."/>
            <person name="Ohtoshi R."/>
            <person name="Malay A.D."/>
            <person name="Moran D.A.P."/>
            <person name="Tomita M."/>
            <person name="Numata K."/>
            <person name="Arakawa K."/>
        </authorList>
    </citation>
    <scope>NUCLEOTIDE SEQUENCE</scope>
</reference>
<evidence type="ECO:0000313" key="2">
    <source>
        <dbReference type="EMBL" id="GFY58645.1"/>
    </source>
</evidence>
<evidence type="ECO:0000256" key="1">
    <source>
        <dbReference type="SAM" id="MobiDB-lite"/>
    </source>
</evidence>
<accession>A0A8X6XU06</accession>
<comment type="caution">
    <text evidence="2">The sequence shown here is derived from an EMBL/GenBank/DDBJ whole genome shotgun (WGS) entry which is preliminary data.</text>
</comment>
<dbReference type="EMBL" id="BMAV01012190">
    <property type="protein sequence ID" value="GFY58645.1"/>
    <property type="molecule type" value="Genomic_DNA"/>
</dbReference>
<protein>
    <submittedName>
        <fullName evidence="2">Uncharacterized protein</fullName>
    </submittedName>
</protein>
<proteinExistence type="predicted"/>
<dbReference type="Proteomes" id="UP000886998">
    <property type="component" value="Unassembled WGS sequence"/>
</dbReference>
<evidence type="ECO:0000313" key="3">
    <source>
        <dbReference type="Proteomes" id="UP000886998"/>
    </source>
</evidence>
<sequence>MQSEHRSPLVYQALLRAGADVKYPEEIPPAEMNEVEGTSRIPTPPLITRWDKSTQTDPPPFILNLLERRSWNINSSCPIKDFVQPSNRNPEESCPTDCSKKLYFAGCPTIILSL</sequence>